<dbReference type="AlphaFoldDB" id="A0A0V1DKS2"/>
<organism evidence="1 2">
    <name type="scientific">Trichinella pseudospiralis</name>
    <name type="common">Parasitic roundworm</name>
    <dbReference type="NCBI Taxonomy" id="6337"/>
    <lineage>
        <taxon>Eukaryota</taxon>
        <taxon>Metazoa</taxon>
        <taxon>Ecdysozoa</taxon>
        <taxon>Nematoda</taxon>
        <taxon>Enoplea</taxon>
        <taxon>Dorylaimia</taxon>
        <taxon>Trichinellida</taxon>
        <taxon>Trichinellidae</taxon>
        <taxon>Trichinella</taxon>
    </lineage>
</organism>
<comment type="caution">
    <text evidence="1">The sequence shown here is derived from an EMBL/GenBank/DDBJ whole genome shotgun (WGS) entry which is preliminary data.</text>
</comment>
<gene>
    <name evidence="1" type="ORF">T4A_8168</name>
</gene>
<evidence type="ECO:0000313" key="1">
    <source>
        <dbReference type="EMBL" id="KRY62001.1"/>
    </source>
</evidence>
<dbReference type="EMBL" id="JYDR01002804">
    <property type="protein sequence ID" value="KRY62001.1"/>
    <property type="molecule type" value="Genomic_DNA"/>
</dbReference>
<reference evidence="1 2" key="1">
    <citation type="submission" date="2015-01" db="EMBL/GenBank/DDBJ databases">
        <title>Evolution of Trichinella species and genotypes.</title>
        <authorList>
            <person name="Korhonen P.K."/>
            <person name="Edoardo P."/>
            <person name="Giuseppe L.R."/>
            <person name="Gasser R.B."/>
        </authorList>
    </citation>
    <scope>NUCLEOTIDE SEQUENCE [LARGE SCALE GENOMIC DNA]</scope>
    <source>
        <strain evidence="1">ISS13</strain>
    </source>
</reference>
<accession>A0A0V1DKS2</accession>
<sequence>MRFEQPLIQPLLHSDWSILSVCFHICALLV</sequence>
<protein>
    <submittedName>
        <fullName evidence="1">Uncharacterized protein</fullName>
    </submittedName>
</protein>
<proteinExistence type="predicted"/>
<dbReference type="Proteomes" id="UP000054632">
    <property type="component" value="Unassembled WGS sequence"/>
</dbReference>
<name>A0A0V1DKS2_TRIPS</name>
<evidence type="ECO:0000313" key="2">
    <source>
        <dbReference type="Proteomes" id="UP000054632"/>
    </source>
</evidence>